<gene>
    <name evidence="8" type="ORF">VIN7_6216</name>
</gene>
<reference evidence="8 9" key="1">
    <citation type="journal article" date="2012" name="FEMS Yeast Res.">
        <title>The genome sequence of the wine yeast VIN7 reveals an allotriploid hybrid genome with Saccharomyces cerevisiae and Saccharomyces kudriavzevii origins.</title>
        <authorList>
            <person name="Borneman A.R."/>
            <person name="Desany B.A."/>
            <person name="Riches D."/>
            <person name="Affourtit J.P."/>
            <person name="Forgan A.H."/>
            <person name="Pretorius I.S."/>
            <person name="Egholm M."/>
            <person name="Chambers P.J."/>
        </authorList>
    </citation>
    <scope>NUCLEOTIDE SEQUENCE [LARGE SCALE GENOMIC DNA]</scope>
    <source>
        <strain evidence="8 9">VIN7</strain>
    </source>
</reference>
<accession>H0GSQ7</accession>
<feature type="transmembrane region" description="Helical" evidence="7">
    <location>
        <begin position="443"/>
        <end position="467"/>
    </location>
</feature>
<feature type="transmembrane region" description="Helical" evidence="7">
    <location>
        <begin position="373"/>
        <end position="399"/>
    </location>
</feature>
<feature type="chain" id="PRO_5007362061" description="Transmembrane 9 superfamily member" evidence="7">
    <location>
        <begin position="19"/>
        <end position="672"/>
    </location>
</feature>
<evidence type="ECO:0000313" key="8">
    <source>
        <dbReference type="EMBL" id="EHN03158.1"/>
    </source>
</evidence>
<keyword evidence="5 7" id="KW-1133">Transmembrane helix</keyword>
<feature type="transmembrane region" description="Helical" evidence="7">
    <location>
        <begin position="565"/>
        <end position="588"/>
    </location>
</feature>
<keyword evidence="6 7" id="KW-0472">Membrane</keyword>
<keyword evidence="9" id="KW-1185">Reference proteome</keyword>
<evidence type="ECO:0000256" key="6">
    <source>
        <dbReference type="ARBA" id="ARBA00023136"/>
    </source>
</evidence>
<dbReference type="OrthoDB" id="1666796at2759"/>
<sequence>MKQSIWLALLSYIPVAKAFSLPGLSPTTYHSNDEIPLLVNRLTPSIYFQHQDENGNDISSDKEHFLYSYDYYNERFHFCRPEHVEKQPESLGSVIFGDRIYNSPFQLRMLEEKECVALCKGTIPGRDAEFINRLIISGFFQNWLVDGLPAARSVYDNRTKTNYYGTGFELGFTDVIQTVGDETVPNTMEEADMDASNAGATLHIRSPKNIRPNPVKTVELPYFVNHFEIVVEFHEHGNDSYRIVGVTVNPVSIERSSPGSCSRTRKPLTLQEDRDNEVYFTYSVKFVASATVWATRWDKYLHIYDPQIQWFSLIGFSVIVILLSSAVIHSLLRALKSDLTRYNELNLNNEFHEDAGWKLSHGDVFRTPPKSMLLSVLVGSGIQLFLMIICSIFFAAFGLVSPISRGSLQTVMFLLYALFGFVGSYTSMGVYKFFHGPYWKANLIITPILLPGAIFLLIVAMNLFLLFAHSSGVIPAKSLFFIIFLWFVVSIPLSFVGSVLAHKRCSWNEHPTKTNQIARQIPHQPWYLRTTQATMVAGIFSFGSIAVELYFIYSSLWFNKIFYMFGFLLFSFLLLTLTTSLITVLITYHSLCLENWLWQWRSFIIGGLGCSIYMFIHSILFTKFKLGGFITVVLYLGYSFIMSVLCCVVTGAIGFFSSMIFIRKIYYAVKVE</sequence>
<comment type="similarity">
    <text evidence="2 7">Belongs to the nonaspanin (TM9SF) (TC 9.A.2) family.</text>
</comment>
<keyword evidence="4 7" id="KW-0732">Signal</keyword>
<name>H0GSQ7_SACCK</name>
<evidence type="ECO:0000256" key="1">
    <source>
        <dbReference type="ARBA" id="ARBA00004141"/>
    </source>
</evidence>
<feature type="transmembrane region" description="Helical" evidence="7">
    <location>
        <begin position="632"/>
        <end position="656"/>
    </location>
</feature>
<evidence type="ECO:0000256" key="3">
    <source>
        <dbReference type="ARBA" id="ARBA00022692"/>
    </source>
</evidence>
<evidence type="ECO:0000256" key="2">
    <source>
        <dbReference type="ARBA" id="ARBA00005227"/>
    </source>
</evidence>
<feature type="transmembrane region" description="Helical" evidence="7">
    <location>
        <begin position="310"/>
        <end position="332"/>
    </location>
</feature>
<dbReference type="EMBL" id="AGVY01000164">
    <property type="protein sequence ID" value="EHN03158.1"/>
    <property type="molecule type" value="Genomic_DNA"/>
</dbReference>
<dbReference type="HOGENOM" id="CLU_010714_4_1_1"/>
<comment type="caution">
    <text evidence="8">The sequence shown here is derived from an EMBL/GenBank/DDBJ whole genome shotgun (WGS) entry which is preliminary data.</text>
</comment>
<dbReference type="GO" id="GO:0000329">
    <property type="term" value="C:fungal-type vacuole membrane"/>
    <property type="evidence" value="ECO:0007669"/>
    <property type="project" value="TreeGrafter"/>
</dbReference>
<evidence type="ECO:0000256" key="5">
    <source>
        <dbReference type="ARBA" id="ARBA00022989"/>
    </source>
</evidence>
<feature type="transmembrane region" description="Helical" evidence="7">
    <location>
        <begin position="479"/>
        <end position="501"/>
    </location>
</feature>
<evidence type="ECO:0000256" key="4">
    <source>
        <dbReference type="ARBA" id="ARBA00022729"/>
    </source>
</evidence>
<feature type="signal peptide" evidence="7">
    <location>
        <begin position="1"/>
        <end position="18"/>
    </location>
</feature>
<comment type="subcellular location">
    <subcellularLocation>
        <location evidence="1">Membrane</location>
        <topology evidence="1">Multi-pass membrane protein</topology>
    </subcellularLocation>
</comment>
<dbReference type="Proteomes" id="UP000009009">
    <property type="component" value="Unassembled WGS sequence"/>
</dbReference>
<evidence type="ECO:0000313" key="9">
    <source>
        <dbReference type="Proteomes" id="UP000009009"/>
    </source>
</evidence>
<evidence type="ECO:0000256" key="7">
    <source>
        <dbReference type="RuleBase" id="RU363079"/>
    </source>
</evidence>
<dbReference type="PANTHER" id="PTHR10766:SF111">
    <property type="entry name" value="TRANSMEMBRANE 9 SUPERFAMILY MEMBER 2"/>
    <property type="match status" value="1"/>
</dbReference>
<keyword evidence="3 7" id="KW-0812">Transmembrane</keyword>
<proteinExistence type="inferred from homology"/>
<feature type="transmembrane region" description="Helical" evidence="7">
    <location>
        <begin position="533"/>
        <end position="553"/>
    </location>
</feature>
<dbReference type="GO" id="GO:0005768">
    <property type="term" value="C:endosome"/>
    <property type="evidence" value="ECO:0007669"/>
    <property type="project" value="TreeGrafter"/>
</dbReference>
<feature type="transmembrane region" description="Helical" evidence="7">
    <location>
        <begin position="600"/>
        <end position="620"/>
    </location>
</feature>
<dbReference type="PhylomeDB" id="H0GSQ7"/>
<dbReference type="GO" id="GO:0072657">
    <property type="term" value="P:protein localization to membrane"/>
    <property type="evidence" value="ECO:0007669"/>
    <property type="project" value="TreeGrafter"/>
</dbReference>
<protein>
    <recommendedName>
        <fullName evidence="7">Transmembrane 9 superfamily member</fullName>
    </recommendedName>
</protein>
<feature type="transmembrane region" description="Helical" evidence="7">
    <location>
        <begin position="411"/>
        <end position="431"/>
    </location>
</feature>
<dbReference type="InterPro" id="IPR004240">
    <property type="entry name" value="EMP70"/>
</dbReference>
<dbReference type="PANTHER" id="PTHR10766">
    <property type="entry name" value="TRANSMEMBRANE 9 SUPERFAMILY PROTEIN"/>
    <property type="match status" value="1"/>
</dbReference>
<dbReference type="Pfam" id="PF02990">
    <property type="entry name" value="EMP70"/>
    <property type="match status" value="1"/>
</dbReference>
<organism evidence="8 9">
    <name type="scientific">Saccharomyces cerevisiae x Saccharomyces kudriavzevii (strain VIN7)</name>
    <name type="common">Yeast</name>
    <dbReference type="NCBI Taxonomy" id="1095631"/>
    <lineage>
        <taxon>Eukaryota</taxon>
        <taxon>Fungi</taxon>
        <taxon>Dikarya</taxon>
        <taxon>Ascomycota</taxon>
        <taxon>Saccharomycotina</taxon>
        <taxon>Saccharomycetes</taxon>
        <taxon>Saccharomycetales</taxon>
        <taxon>Saccharomycetaceae</taxon>
        <taxon>Saccharomyces</taxon>
    </lineage>
</organism>
<dbReference type="GO" id="GO:0007034">
    <property type="term" value="P:vacuolar transport"/>
    <property type="evidence" value="ECO:0007669"/>
    <property type="project" value="TreeGrafter"/>
</dbReference>
<dbReference type="AlphaFoldDB" id="H0GSQ7"/>